<feature type="region of interest" description="Disordered" evidence="2">
    <location>
        <begin position="430"/>
        <end position="540"/>
    </location>
</feature>
<dbReference type="EMBL" id="CP151502">
    <property type="protein sequence ID" value="WZN59616.1"/>
    <property type="molecule type" value="Genomic_DNA"/>
</dbReference>
<sequence length="639" mass="72791">MSSSSDVTDAVAMEEDLGRVEKLEKLLRALQDIKRENVRLRDNFSELQGVHRELRESNAELEEENTALRTDLASREVDLSATVEELAQELEQSYRQFEEAKSHILTQTEAKALEERLRSEVEGPYLAKIDELDNAVHEKIEDCSELWKVQEVLKEELSNTTRRLRNEIQVHESRYSALLEEVEETKKVAELYLNDPNEVAKAKSELEVRCLNLEQQNKSLLDEVTGEREARFRAEAEAQKEVRALNDARAEWIETEAKARSRNEELARRADHLQEELRRSKDREAELGKALLDAQREASMQKSELESSRVRFDADRALAESRLAKVKSELGRDKRALESSVTAQEKRIALLTAQHMREVKSLNDGHRDHCSKLEQELNRIRVERVEAGAKDRSEAVEARREAAKYRVELDAASERSAALERANSQLRGEVEKLRDERDCGEEAERRLQADLARSREEAASAARELEKQTDVGLRSSSEADRLGREAKRLRGELDQAADQLREAKREHDLAMKERERELEESRRARDAERAAGAKRQEETTQAAIRTYVGANEKLKRKLGKSEENASRLEREYTLLLIRVAELEAERKELRMQLNFGLSDLGTGSLGLASNLRTMAAGVVREAEDSNEDDVALALAAVGA</sequence>
<organism evidence="3 4">
    <name type="scientific">Chloropicon roscoffensis</name>
    <dbReference type="NCBI Taxonomy" id="1461544"/>
    <lineage>
        <taxon>Eukaryota</taxon>
        <taxon>Viridiplantae</taxon>
        <taxon>Chlorophyta</taxon>
        <taxon>Chloropicophyceae</taxon>
        <taxon>Chloropicales</taxon>
        <taxon>Chloropicaceae</taxon>
        <taxon>Chloropicon</taxon>
    </lineage>
</organism>
<reference evidence="3 4" key="1">
    <citation type="submission" date="2024-03" db="EMBL/GenBank/DDBJ databases">
        <title>Complete genome sequence of the green alga Chloropicon roscoffensis RCC1871.</title>
        <authorList>
            <person name="Lemieux C."/>
            <person name="Pombert J.-F."/>
            <person name="Otis C."/>
            <person name="Turmel M."/>
        </authorList>
    </citation>
    <scope>NUCLEOTIDE SEQUENCE [LARGE SCALE GENOMIC DNA]</scope>
    <source>
        <strain evidence="3 4">RCC1871</strain>
    </source>
</reference>
<keyword evidence="1" id="KW-0175">Coiled coil</keyword>
<name>A0AAX4P132_9CHLO</name>
<dbReference type="Proteomes" id="UP001472866">
    <property type="component" value="Chromosome 02"/>
</dbReference>
<feature type="coiled-coil region" evidence="1">
    <location>
        <begin position="13"/>
        <end position="103"/>
    </location>
</feature>
<proteinExistence type="predicted"/>
<feature type="compositionally biased region" description="Basic and acidic residues" evidence="2">
    <location>
        <begin position="477"/>
        <end position="538"/>
    </location>
</feature>
<feature type="coiled-coil region" evidence="1">
    <location>
        <begin position="154"/>
        <end position="223"/>
    </location>
</feature>
<evidence type="ECO:0000313" key="3">
    <source>
        <dbReference type="EMBL" id="WZN59616.1"/>
    </source>
</evidence>
<accession>A0AAX4P132</accession>
<feature type="compositionally biased region" description="Basic and acidic residues" evidence="2">
    <location>
        <begin position="430"/>
        <end position="469"/>
    </location>
</feature>
<evidence type="ECO:0000313" key="4">
    <source>
        <dbReference type="Proteomes" id="UP001472866"/>
    </source>
</evidence>
<gene>
    <name evidence="3" type="ORF">HKI87_02g11420</name>
</gene>
<evidence type="ECO:0000256" key="1">
    <source>
        <dbReference type="SAM" id="Coils"/>
    </source>
</evidence>
<evidence type="ECO:0000256" key="2">
    <source>
        <dbReference type="SAM" id="MobiDB-lite"/>
    </source>
</evidence>
<feature type="coiled-coil region" evidence="1">
    <location>
        <begin position="256"/>
        <end position="290"/>
    </location>
</feature>
<dbReference type="AlphaFoldDB" id="A0AAX4P132"/>
<protein>
    <submittedName>
        <fullName evidence="3">Uncharacterized protein</fullName>
    </submittedName>
</protein>
<keyword evidence="4" id="KW-1185">Reference proteome</keyword>